<evidence type="ECO:0000313" key="2">
    <source>
        <dbReference type="EMBL" id="CAD2196088.1"/>
    </source>
</evidence>
<protein>
    <submittedName>
        <fullName evidence="2">Uncharacterized protein</fullName>
    </submittedName>
</protein>
<gene>
    <name evidence="2" type="ORF">MENT_LOCUS49229</name>
</gene>
<organism evidence="2 3">
    <name type="scientific">Meloidogyne enterolobii</name>
    <name type="common">Root-knot nematode worm</name>
    <name type="synonym">Meloidogyne mayaguensis</name>
    <dbReference type="NCBI Taxonomy" id="390850"/>
    <lineage>
        <taxon>Eukaryota</taxon>
        <taxon>Metazoa</taxon>
        <taxon>Ecdysozoa</taxon>
        <taxon>Nematoda</taxon>
        <taxon>Chromadorea</taxon>
        <taxon>Rhabditida</taxon>
        <taxon>Tylenchina</taxon>
        <taxon>Tylenchomorpha</taxon>
        <taxon>Tylenchoidea</taxon>
        <taxon>Meloidogynidae</taxon>
        <taxon>Meloidogyninae</taxon>
        <taxon>Meloidogyne</taxon>
    </lineage>
</organism>
<name>A0A6V7X9Z8_MELEN</name>
<evidence type="ECO:0000256" key="1">
    <source>
        <dbReference type="SAM" id="MobiDB-lite"/>
    </source>
</evidence>
<sequence>MIKDLNEHIEEKDFVNPFMREDPQASSSALKPLGREKARSWSFREQMKSRLDMPTFARSATTTGGRKKGGTIHLGGN</sequence>
<accession>A0A6V7X9Z8</accession>
<comment type="caution">
    <text evidence="2">The sequence shown here is derived from an EMBL/GenBank/DDBJ whole genome shotgun (WGS) entry which is preliminary data.</text>
</comment>
<feature type="region of interest" description="Disordered" evidence="1">
    <location>
        <begin position="14"/>
        <end position="77"/>
    </location>
</feature>
<reference evidence="2 3" key="1">
    <citation type="submission" date="2020-08" db="EMBL/GenBank/DDBJ databases">
        <authorList>
            <person name="Koutsovoulos G."/>
            <person name="Danchin GJ E."/>
        </authorList>
    </citation>
    <scope>NUCLEOTIDE SEQUENCE [LARGE SCALE GENOMIC DNA]</scope>
</reference>
<dbReference type="AlphaFoldDB" id="A0A6V7X9Z8"/>
<proteinExistence type="predicted"/>
<feature type="compositionally biased region" description="Basic and acidic residues" evidence="1">
    <location>
        <begin position="14"/>
        <end position="23"/>
    </location>
</feature>
<dbReference type="Proteomes" id="UP000580250">
    <property type="component" value="Unassembled WGS sequence"/>
</dbReference>
<evidence type="ECO:0000313" key="3">
    <source>
        <dbReference type="Proteomes" id="UP000580250"/>
    </source>
</evidence>
<dbReference type="EMBL" id="CAJEWN010001274">
    <property type="protein sequence ID" value="CAD2196088.1"/>
    <property type="molecule type" value="Genomic_DNA"/>
</dbReference>